<feature type="compositionally biased region" description="Acidic residues" evidence="1">
    <location>
        <begin position="437"/>
        <end position="451"/>
    </location>
</feature>
<comment type="caution">
    <text evidence="2">The sequence shown here is derived from an EMBL/GenBank/DDBJ whole genome shotgun (WGS) entry which is preliminary data.</text>
</comment>
<evidence type="ECO:0008006" key="4">
    <source>
        <dbReference type="Google" id="ProtNLM"/>
    </source>
</evidence>
<gene>
    <name evidence="2" type="ORF">GGR06_003406</name>
</gene>
<proteinExistence type="predicted"/>
<protein>
    <recommendedName>
        <fullName evidence="4">Fimbrillin family protein</fullName>
    </recommendedName>
</protein>
<dbReference type="AlphaFoldDB" id="A0A840D3I6"/>
<feature type="region of interest" description="Disordered" evidence="1">
    <location>
        <begin position="381"/>
        <end position="451"/>
    </location>
</feature>
<evidence type="ECO:0000313" key="3">
    <source>
        <dbReference type="Proteomes" id="UP000560658"/>
    </source>
</evidence>
<keyword evidence="3" id="KW-1185">Reference proteome</keyword>
<name>A0A840D3I6_9BACE</name>
<sequence>MNRIKYIIPIMLLAFYACSESDEVGPVQPEQELHEVDYSLATRSDVFPSTGDTYSFISTTSDKSKNPIIIRNDNWRGYYAYDANQTMLVPVENKSDWPHQYPADGIVRRNASGQKLGTYGSTSTDYYTAIFYPGIPMFASGTYYDATGITLGLLGVFYRQYNRDKNNKVYVSNPWDRDMQDNNPDDPFKITVERNSTIYTVDAGVKLYPITAAIKVYFYSSTGLDFSINPSGALPRLLDVGANGWYNPFQRLTHINYNNVNYQYHDELVAGANINSYAYAWRRGTSEDKVPGNCDVEYVIDDEPLYAARYKSGNNFNGTGRPYLRTVTLEVTVRNKISSKDSNVTIPLEIDMESGKRYSFYVDVKENVVTVTWDVSWQVESGGWEDGGGGDEEVGGGTLGSFILSGTSPGWEDGGDDNEEVGGISGETFPLGGSPGEWEEGNEEKEESIGG</sequence>
<organism evidence="2 3">
    <name type="scientific">Bacteroides reticulotermitis</name>
    <dbReference type="NCBI Taxonomy" id="1133319"/>
    <lineage>
        <taxon>Bacteria</taxon>
        <taxon>Pseudomonadati</taxon>
        <taxon>Bacteroidota</taxon>
        <taxon>Bacteroidia</taxon>
        <taxon>Bacteroidales</taxon>
        <taxon>Bacteroidaceae</taxon>
        <taxon>Bacteroides</taxon>
    </lineage>
</organism>
<evidence type="ECO:0000313" key="2">
    <source>
        <dbReference type="EMBL" id="MBB4045591.1"/>
    </source>
</evidence>
<dbReference type="EMBL" id="JACIER010000016">
    <property type="protein sequence ID" value="MBB4045591.1"/>
    <property type="molecule type" value="Genomic_DNA"/>
</dbReference>
<dbReference type="Proteomes" id="UP000560658">
    <property type="component" value="Unassembled WGS sequence"/>
</dbReference>
<evidence type="ECO:0000256" key="1">
    <source>
        <dbReference type="SAM" id="MobiDB-lite"/>
    </source>
</evidence>
<dbReference type="PROSITE" id="PS51257">
    <property type="entry name" value="PROKAR_LIPOPROTEIN"/>
    <property type="match status" value="1"/>
</dbReference>
<dbReference type="RefSeq" id="WP_148298376.1">
    <property type="nucleotide sequence ID" value="NZ_JACIER010000016.1"/>
</dbReference>
<accession>A0A840D3I6</accession>
<reference evidence="2" key="1">
    <citation type="submission" date="2020-08" db="EMBL/GenBank/DDBJ databases">
        <title>Genomic Encyclopedia of Type Strains, Phase IV (KMG-IV): sequencing the most valuable type-strain genomes for metagenomic binning, comparative biology and taxonomic classification.</title>
        <authorList>
            <person name="Goeker M."/>
        </authorList>
    </citation>
    <scope>NUCLEOTIDE SEQUENCE [LARGE SCALE GENOMIC DNA]</scope>
    <source>
        <strain evidence="2">DSM 105720</strain>
    </source>
</reference>